<evidence type="ECO:0000313" key="1">
    <source>
        <dbReference type="EMBL" id="MDT3403369.1"/>
    </source>
</evidence>
<proteinExistence type="predicted"/>
<organism evidence="1 2">
    <name type="scientific">Mucilaginibacter terrae</name>
    <dbReference type="NCBI Taxonomy" id="1955052"/>
    <lineage>
        <taxon>Bacteria</taxon>
        <taxon>Pseudomonadati</taxon>
        <taxon>Bacteroidota</taxon>
        <taxon>Sphingobacteriia</taxon>
        <taxon>Sphingobacteriales</taxon>
        <taxon>Sphingobacteriaceae</taxon>
        <taxon>Mucilaginibacter</taxon>
    </lineage>
</organism>
<protein>
    <submittedName>
        <fullName evidence="1">Uncharacterized protein</fullName>
    </submittedName>
</protein>
<dbReference type="Proteomes" id="UP001258315">
    <property type="component" value="Unassembled WGS sequence"/>
</dbReference>
<sequence length="183" mass="21261">MPLTILLLLSLIQSTVLYLDADLKRAKHILRNEHGIWLSKEDELYTLNVLEPYAKTDLTKFKFSSRKEGKYIVGCWKHRGKKKLEIYQVETTLHVDSVFETANYTDLTGKRTVEHTHIVTEFRYRTYIINDSKKPQLIFTIATKGEQLNYSIGKHTVYPMYESIPVGLLTPDEKTILKVIAKN</sequence>
<keyword evidence="2" id="KW-1185">Reference proteome</keyword>
<reference evidence="2" key="1">
    <citation type="submission" date="2023-07" db="EMBL/GenBank/DDBJ databases">
        <title>Functional and genomic diversity of the sorghum phyllosphere microbiome.</title>
        <authorList>
            <person name="Shade A."/>
        </authorList>
    </citation>
    <scope>NUCLEOTIDE SEQUENCE [LARGE SCALE GENOMIC DNA]</scope>
    <source>
        <strain evidence="2">SORGH_AS_0422</strain>
    </source>
</reference>
<name>A0ABU3GUB4_9SPHI</name>
<dbReference type="EMBL" id="JAVLVU010000001">
    <property type="protein sequence ID" value="MDT3403369.1"/>
    <property type="molecule type" value="Genomic_DNA"/>
</dbReference>
<comment type="caution">
    <text evidence="1">The sequence shown here is derived from an EMBL/GenBank/DDBJ whole genome shotgun (WGS) entry which is preliminary data.</text>
</comment>
<evidence type="ECO:0000313" key="2">
    <source>
        <dbReference type="Proteomes" id="UP001258315"/>
    </source>
</evidence>
<gene>
    <name evidence="1" type="ORF">QE417_002441</name>
</gene>
<accession>A0ABU3GUB4</accession>